<dbReference type="InterPro" id="IPR029033">
    <property type="entry name" value="His_PPase_superfam"/>
</dbReference>
<dbReference type="OrthoDB" id="496981at2759"/>
<dbReference type="EMBL" id="CABFNO020001553">
    <property type="protein sequence ID" value="CAG9999970.1"/>
    <property type="molecule type" value="Genomic_DNA"/>
</dbReference>
<accession>A0A9N9UR12</accession>
<proteinExistence type="predicted"/>
<organism evidence="1 2">
    <name type="scientific">Clonostachys byssicola</name>
    <dbReference type="NCBI Taxonomy" id="160290"/>
    <lineage>
        <taxon>Eukaryota</taxon>
        <taxon>Fungi</taxon>
        <taxon>Dikarya</taxon>
        <taxon>Ascomycota</taxon>
        <taxon>Pezizomycotina</taxon>
        <taxon>Sordariomycetes</taxon>
        <taxon>Hypocreomycetidae</taxon>
        <taxon>Hypocreales</taxon>
        <taxon>Bionectriaceae</taxon>
        <taxon>Clonostachys</taxon>
    </lineage>
</organism>
<dbReference type="PANTHER" id="PTHR48100">
    <property type="entry name" value="BROAD-SPECIFICITY PHOSPHATASE YOR283W-RELATED"/>
    <property type="match status" value="1"/>
</dbReference>
<dbReference type="AlphaFoldDB" id="A0A9N9UR12"/>
<dbReference type="CDD" id="cd07067">
    <property type="entry name" value="HP_PGM_like"/>
    <property type="match status" value="1"/>
</dbReference>
<dbReference type="SMART" id="SM00855">
    <property type="entry name" value="PGAM"/>
    <property type="match status" value="1"/>
</dbReference>
<comment type="caution">
    <text evidence="1">The sequence shown here is derived from an EMBL/GenBank/DDBJ whole genome shotgun (WGS) entry which is preliminary data.</text>
</comment>
<sequence length="274" mass="30768">MSQAFIHCVRHAQGQHNVAECYDFIDPELTPLGHEQCSALASTEQDVLSKVSLVLASPMTRTLHTAKNLFEAPLRKKAIPPIIAVPTAQEVSDYNCDTGSDLHDLRERVVSRGWPVDLSLVPEDWNNKSLGSRFGPAGSAILARALETRRILKTHAKALMEQRNEDVHLVLVAHGSFMHYLTNDWEDSTNYAGTGWKNCELRSYTFEDHPLDAGSVGDDAWFVETEESRRKRGKSNDMYARAMQEVLFERTMIGWEDQGLPNHAALIQPVESKL</sequence>
<gene>
    <name evidence="1" type="ORF">CBYS24578_00002862</name>
</gene>
<evidence type="ECO:0000313" key="1">
    <source>
        <dbReference type="EMBL" id="CAG9999970.1"/>
    </source>
</evidence>
<dbReference type="SUPFAM" id="SSF53254">
    <property type="entry name" value="Phosphoglycerate mutase-like"/>
    <property type="match status" value="1"/>
</dbReference>
<evidence type="ECO:0000313" key="2">
    <source>
        <dbReference type="Proteomes" id="UP000754883"/>
    </source>
</evidence>
<dbReference type="GO" id="GO:0016791">
    <property type="term" value="F:phosphatase activity"/>
    <property type="evidence" value="ECO:0007669"/>
    <property type="project" value="TreeGrafter"/>
</dbReference>
<dbReference type="InterPro" id="IPR013078">
    <property type="entry name" value="His_Pase_superF_clade-1"/>
</dbReference>
<reference evidence="1" key="1">
    <citation type="submission" date="2021-10" db="EMBL/GenBank/DDBJ databases">
        <authorList>
            <person name="Piombo E."/>
        </authorList>
    </citation>
    <scope>NUCLEOTIDE SEQUENCE</scope>
</reference>
<name>A0A9N9UR12_9HYPO</name>
<protein>
    <submittedName>
        <fullName evidence="1">Uncharacterized protein</fullName>
    </submittedName>
</protein>
<dbReference type="Pfam" id="PF00300">
    <property type="entry name" value="His_Phos_1"/>
    <property type="match status" value="1"/>
</dbReference>
<dbReference type="Proteomes" id="UP000754883">
    <property type="component" value="Unassembled WGS sequence"/>
</dbReference>
<dbReference type="Gene3D" id="3.40.50.1240">
    <property type="entry name" value="Phosphoglycerate mutase-like"/>
    <property type="match status" value="1"/>
</dbReference>
<keyword evidence="2" id="KW-1185">Reference proteome</keyword>
<dbReference type="PANTHER" id="PTHR48100:SF54">
    <property type="entry name" value="PHOSPHATASE SPAC5H10.03-RELATED"/>
    <property type="match status" value="1"/>
</dbReference>
<dbReference type="GO" id="GO:0005737">
    <property type="term" value="C:cytoplasm"/>
    <property type="evidence" value="ECO:0007669"/>
    <property type="project" value="TreeGrafter"/>
</dbReference>
<dbReference type="InterPro" id="IPR050275">
    <property type="entry name" value="PGM_Phosphatase"/>
</dbReference>